<name>A0A506U707_9HYPH</name>
<comment type="similarity">
    <text evidence="8 9">Belongs to the TRAP transporter small permease family.</text>
</comment>
<evidence type="ECO:0000256" key="4">
    <source>
        <dbReference type="ARBA" id="ARBA00022519"/>
    </source>
</evidence>
<evidence type="ECO:0000256" key="2">
    <source>
        <dbReference type="ARBA" id="ARBA00022448"/>
    </source>
</evidence>
<gene>
    <name evidence="11" type="ORF">FJU11_05550</name>
</gene>
<evidence type="ECO:0000256" key="8">
    <source>
        <dbReference type="ARBA" id="ARBA00038436"/>
    </source>
</evidence>
<organism evidence="11 12">
    <name type="scientific">Pararhizobium mangrovi</name>
    <dbReference type="NCBI Taxonomy" id="2590452"/>
    <lineage>
        <taxon>Bacteria</taxon>
        <taxon>Pseudomonadati</taxon>
        <taxon>Pseudomonadota</taxon>
        <taxon>Alphaproteobacteria</taxon>
        <taxon>Hyphomicrobiales</taxon>
        <taxon>Rhizobiaceae</taxon>
        <taxon>Rhizobium/Agrobacterium group</taxon>
        <taxon>Pararhizobium</taxon>
    </lineage>
</organism>
<dbReference type="PANTHER" id="PTHR35011">
    <property type="entry name" value="2,3-DIKETO-L-GULONATE TRAP TRANSPORTER SMALL PERMEASE PROTEIN YIAM"/>
    <property type="match status" value="1"/>
</dbReference>
<keyword evidence="2 9" id="KW-0813">Transport</keyword>
<evidence type="ECO:0000256" key="3">
    <source>
        <dbReference type="ARBA" id="ARBA00022475"/>
    </source>
</evidence>
<comment type="subunit">
    <text evidence="9">The complex comprises the extracytoplasmic solute receptor protein and the two transmembrane proteins.</text>
</comment>
<comment type="function">
    <text evidence="9">Part of the tripartite ATP-independent periplasmic (TRAP) transport system.</text>
</comment>
<dbReference type="GO" id="GO:0005886">
    <property type="term" value="C:plasma membrane"/>
    <property type="evidence" value="ECO:0007669"/>
    <property type="project" value="UniProtKB-SubCell"/>
</dbReference>
<keyword evidence="7 9" id="KW-0472">Membrane</keyword>
<dbReference type="GO" id="GO:0022857">
    <property type="term" value="F:transmembrane transporter activity"/>
    <property type="evidence" value="ECO:0007669"/>
    <property type="project" value="UniProtKB-UniRule"/>
</dbReference>
<keyword evidence="3" id="KW-1003">Cell membrane</keyword>
<comment type="caution">
    <text evidence="11">The sequence shown here is derived from an EMBL/GenBank/DDBJ whole genome shotgun (WGS) entry which is preliminary data.</text>
</comment>
<dbReference type="OrthoDB" id="8030921at2"/>
<keyword evidence="5 9" id="KW-0812">Transmembrane</keyword>
<feature type="transmembrane region" description="Helical" evidence="9">
    <location>
        <begin position="134"/>
        <end position="154"/>
    </location>
</feature>
<dbReference type="Pfam" id="PF04290">
    <property type="entry name" value="DctQ"/>
    <property type="match status" value="1"/>
</dbReference>
<keyword evidence="4 9" id="KW-0997">Cell inner membrane</keyword>
<dbReference type="AlphaFoldDB" id="A0A506U707"/>
<dbReference type="Proteomes" id="UP000320314">
    <property type="component" value="Unassembled WGS sequence"/>
</dbReference>
<dbReference type="RefSeq" id="WP_141166043.1">
    <property type="nucleotide sequence ID" value="NZ_VHLH01000007.1"/>
</dbReference>
<evidence type="ECO:0000313" key="11">
    <source>
        <dbReference type="EMBL" id="TPW30192.1"/>
    </source>
</evidence>
<evidence type="ECO:0000313" key="12">
    <source>
        <dbReference type="Proteomes" id="UP000320314"/>
    </source>
</evidence>
<feature type="transmembrane region" description="Helical" evidence="9">
    <location>
        <begin position="12"/>
        <end position="35"/>
    </location>
</feature>
<sequence>MQVFFAAVARVSWLMAAAVKLILAAIVIEVVADVVLRNLNLRPISWGVSATEYGLVYAAFLPMPWLVHIKGHVFVEFLRKALPIPARAVLERIVYAACVILCLYITVFAVNSFFDALRTGAYETRTFDMPKWAIVAPVCLGFFFSALEWCRFLLGFESLYDVDPLEQEGL</sequence>
<dbReference type="GO" id="GO:0015740">
    <property type="term" value="P:C4-dicarboxylate transport"/>
    <property type="evidence" value="ECO:0007669"/>
    <property type="project" value="TreeGrafter"/>
</dbReference>
<feature type="transmembrane region" description="Helical" evidence="9">
    <location>
        <begin position="55"/>
        <end position="73"/>
    </location>
</feature>
<dbReference type="InterPro" id="IPR007387">
    <property type="entry name" value="TRAP_DctQ"/>
</dbReference>
<evidence type="ECO:0000256" key="9">
    <source>
        <dbReference type="RuleBase" id="RU369079"/>
    </source>
</evidence>
<feature type="transmembrane region" description="Helical" evidence="9">
    <location>
        <begin position="93"/>
        <end position="114"/>
    </location>
</feature>
<feature type="domain" description="Tripartite ATP-independent periplasmic transporters DctQ component" evidence="10">
    <location>
        <begin position="27"/>
        <end position="147"/>
    </location>
</feature>
<evidence type="ECO:0000256" key="6">
    <source>
        <dbReference type="ARBA" id="ARBA00022989"/>
    </source>
</evidence>
<reference evidence="11 12" key="1">
    <citation type="submission" date="2019-06" db="EMBL/GenBank/DDBJ databases">
        <authorList>
            <person name="Li M."/>
        </authorList>
    </citation>
    <scope>NUCLEOTIDE SEQUENCE [LARGE SCALE GENOMIC DNA]</scope>
    <source>
        <strain evidence="11 12">BGMRC6574</strain>
    </source>
</reference>
<evidence type="ECO:0000256" key="5">
    <source>
        <dbReference type="ARBA" id="ARBA00022692"/>
    </source>
</evidence>
<keyword evidence="12" id="KW-1185">Reference proteome</keyword>
<evidence type="ECO:0000259" key="10">
    <source>
        <dbReference type="Pfam" id="PF04290"/>
    </source>
</evidence>
<keyword evidence="6 9" id="KW-1133">Transmembrane helix</keyword>
<dbReference type="PANTHER" id="PTHR35011:SF10">
    <property type="entry name" value="TRAP TRANSPORTER SMALL PERMEASE PROTEIN"/>
    <property type="match status" value="1"/>
</dbReference>
<comment type="subcellular location">
    <subcellularLocation>
        <location evidence="1 9">Cell inner membrane</location>
        <topology evidence="1 9">Multi-pass membrane protein</topology>
    </subcellularLocation>
</comment>
<protein>
    <recommendedName>
        <fullName evidence="9">TRAP transporter small permease protein</fullName>
    </recommendedName>
</protein>
<accession>A0A506U707</accession>
<evidence type="ECO:0000256" key="7">
    <source>
        <dbReference type="ARBA" id="ARBA00023136"/>
    </source>
</evidence>
<proteinExistence type="inferred from homology"/>
<evidence type="ECO:0000256" key="1">
    <source>
        <dbReference type="ARBA" id="ARBA00004429"/>
    </source>
</evidence>
<dbReference type="EMBL" id="VHLH01000007">
    <property type="protein sequence ID" value="TPW30192.1"/>
    <property type="molecule type" value="Genomic_DNA"/>
</dbReference>
<dbReference type="InterPro" id="IPR055348">
    <property type="entry name" value="DctQ"/>
</dbReference>